<feature type="domain" description="Glycosyltransferase 61 catalytic" evidence="7">
    <location>
        <begin position="258"/>
        <end position="355"/>
    </location>
</feature>
<evidence type="ECO:0000256" key="4">
    <source>
        <dbReference type="ARBA" id="ARBA00023180"/>
    </source>
</evidence>
<dbReference type="PANTHER" id="PTHR20961">
    <property type="entry name" value="GLYCOSYLTRANSFERASE"/>
    <property type="match status" value="1"/>
</dbReference>
<dbReference type="InterPro" id="IPR007657">
    <property type="entry name" value="Glycosyltransferase_61"/>
</dbReference>
<evidence type="ECO:0000313" key="8">
    <source>
        <dbReference type="EMBL" id="KAG5546582.1"/>
    </source>
</evidence>
<dbReference type="AlphaFoldDB" id="A0AAV6K2M4"/>
<proteinExistence type="predicted"/>
<keyword evidence="9" id="KW-1185">Reference proteome</keyword>
<evidence type="ECO:0000256" key="3">
    <source>
        <dbReference type="ARBA" id="ARBA00022679"/>
    </source>
</evidence>
<dbReference type="Pfam" id="PF04577">
    <property type="entry name" value="Glyco_transf_61"/>
    <property type="match status" value="1"/>
</dbReference>
<evidence type="ECO:0000256" key="2">
    <source>
        <dbReference type="ARBA" id="ARBA00022676"/>
    </source>
</evidence>
<evidence type="ECO:0000259" key="7">
    <source>
        <dbReference type="Pfam" id="PF04577"/>
    </source>
</evidence>
<reference evidence="8 9" key="1">
    <citation type="submission" date="2020-08" db="EMBL/GenBank/DDBJ databases">
        <title>Plant Genome Project.</title>
        <authorList>
            <person name="Zhang R.-G."/>
        </authorList>
    </citation>
    <scope>NUCLEOTIDE SEQUENCE [LARGE SCALE GENOMIC DNA]</scope>
    <source>
        <strain evidence="8">WSP0</strain>
        <tissue evidence="8">Leaf</tissue>
    </source>
</reference>
<feature type="signal peptide" evidence="6">
    <location>
        <begin position="1"/>
        <end position="31"/>
    </location>
</feature>
<dbReference type="GO" id="GO:0000139">
    <property type="term" value="C:Golgi membrane"/>
    <property type="evidence" value="ECO:0007669"/>
    <property type="project" value="UniProtKB-SubCell"/>
</dbReference>
<dbReference type="PANTHER" id="PTHR20961:SF108">
    <property type="entry name" value="GLYCOSYLTRANSFERASE"/>
    <property type="match status" value="1"/>
</dbReference>
<comment type="subcellular location">
    <subcellularLocation>
        <location evidence="1">Golgi apparatus membrane</location>
        <topology evidence="1">Single-pass type II membrane protein</topology>
    </subcellularLocation>
</comment>
<evidence type="ECO:0000256" key="5">
    <source>
        <dbReference type="SAM" id="MobiDB-lite"/>
    </source>
</evidence>
<feature type="chain" id="PRO_5043921827" description="Glycosyltransferase 61 catalytic domain-containing protein" evidence="6">
    <location>
        <begin position="32"/>
        <end position="500"/>
    </location>
</feature>
<dbReference type="InterPro" id="IPR049625">
    <property type="entry name" value="Glyco_transf_61_cat"/>
</dbReference>
<comment type="caution">
    <text evidence="8">The sequence shown here is derived from an EMBL/GenBank/DDBJ whole genome shotgun (WGS) entry which is preliminary data.</text>
</comment>
<keyword evidence="3" id="KW-0808">Transferase</keyword>
<protein>
    <recommendedName>
        <fullName evidence="7">Glycosyltransferase 61 catalytic domain-containing protein</fullName>
    </recommendedName>
</protein>
<name>A0AAV6K2M4_9ERIC</name>
<dbReference type="Proteomes" id="UP000823749">
    <property type="component" value="Chromosome 6"/>
</dbReference>
<feature type="compositionally biased region" description="Acidic residues" evidence="5">
    <location>
        <begin position="467"/>
        <end position="476"/>
    </location>
</feature>
<gene>
    <name evidence="8" type="ORF">RHGRI_018678</name>
</gene>
<accession>A0AAV6K2M4</accession>
<evidence type="ECO:0000313" key="9">
    <source>
        <dbReference type="Proteomes" id="UP000823749"/>
    </source>
</evidence>
<feature type="region of interest" description="Disordered" evidence="5">
    <location>
        <begin position="458"/>
        <end position="500"/>
    </location>
</feature>
<evidence type="ECO:0000256" key="6">
    <source>
        <dbReference type="SAM" id="SignalP"/>
    </source>
</evidence>
<keyword evidence="6" id="KW-0732">Signal</keyword>
<evidence type="ECO:0000256" key="1">
    <source>
        <dbReference type="ARBA" id="ARBA00004323"/>
    </source>
</evidence>
<dbReference type="EMBL" id="JACTNZ010000006">
    <property type="protein sequence ID" value="KAG5546582.1"/>
    <property type="molecule type" value="Genomic_DNA"/>
</dbReference>
<keyword evidence="2" id="KW-0328">Glycosyltransferase</keyword>
<organism evidence="8 9">
    <name type="scientific">Rhododendron griersonianum</name>
    <dbReference type="NCBI Taxonomy" id="479676"/>
    <lineage>
        <taxon>Eukaryota</taxon>
        <taxon>Viridiplantae</taxon>
        <taxon>Streptophyta</taxon>
        <taxon>Embryophyta</taxon>
        <taxon>Tracheophyta</taxon>
        <taxon>Spermatophyta</taxon>
        <taxon>Magnoliopsida</taxon>
        <taxon>eudicotyledons</taxon>
        <taxon>Gunneridae</taxon>
        <taxon>Pentapetalae</taxon>
        <taxon>asterids</taxon>
        <taxon>Ericales</taxon>
        <taxon>Ericaceae</taxon>
        <taxon>Ericoideae</taxon>
        <taxon>Rhodoreae</taxon>
        <taxon>Rhododendron</taxon>
    </lineage>
</organism>
<keyword evidence="4" id="KW-0325">Glycoprotein</keyword>
<dbReference type="GO" id="GO:0016763">
    <property type="term" value="F:pentosyltransferase activity"/>
    <property type="evidence" value="ECO:0007669"/>
    <property type="project" value="UniProtKB-ARBA"/>
</dbReference>
<sequence>MEKAPRSLVLRATPFFCLLLLSLLYTVEIRSRQVPSNQWKKTYPVESRIQDQNHLDLVLERLLEGDSQILLEANGFACHSDIHTEVCVSNRPVRIDTSTMTVYAPFSEGMLGASRTMSPYARKDDEVAMARVSPVQILQGSVIAPPACRYNHDVPAVVFSTGGFAGMFHEFNEVIIPLFLTTRHFQSRLSFIVTDYRPSLVDKFDKIISHLSSYEVINPAENGNVHCFPGAVVGLHFHDNLAINTTVVPEGDSMLDFKQFLRDSYNLKIQELSQTQTEKPLLILVSREKSRAFLNEHEMVTMMKALGFRVVVAKPHMMANTENFAKIVNSCSVMVGAHGAGLTNIVFLPEGAVLVQVVGLALEWPSTHYFGTPAPGMGLNYIEYKTEPEESSLISRYGRDHPVIADPASINAKGYQFYRAAYLIEQSFNIDVVSHCVMVLDSSWTCCKKNPDGDEGYYPALSTGMEGDGDDDDGDYDYAPAASTEDDDDNDSGFDSTLAA</sequence>